<dbReference type="EMBL" id="JAAVMX010000013">
    <property type="protein sequence ID" value="KAF4503861.1"/>
    <property type="molecule type" value="Genomic_DNA"/>
</dbReference>
<evidence type="ECO:0000313" key="1">
    <source>
        <dbReference type="EMBL" id="KAF4503861.1"/>
    </source>
</evidence>
<gene>
    <name evidence="1" type="ORF">G6O67_008798</name>
</gene>
<proteinExistence type="predicted"/>
<dbReference type="Proteomes" id="UP000557566">
    <property type="component" value="Unassembled WGS sequence"/>
</dbReference>
<accession>A0A8H4PIS4</accession>
<evidence type="ECO:0000313" key="2">
    <source>
        <dbReference type="Proteomes" id="UP000557566"/>
    </source>
</evidence>
<sequence length="168" mass="18287">MINGDLLPTAACLLLERGASDTALCLAIRKLDLGLAASISRREQISAATATGDALQRQVAAESHARLPVATRMRKTDGKNALHFALERLHDLLAPTAHLPLANVAVSQVWNVISQVNEFVFDCVGDDPEVDVVLRIRPLTRQPIACCFYEGTNGSLNRTKRGEMCRRA</sequence>
<reference evidence="1 2" key="1">
    <citation type="journal article" date="2020" name="Genome Biol. Evol.">
        <title>A new high-quality draft genome assembly of the Chinese cordyceps Ophiocordyceps sinensis.</title>
        <authorList>
            <person name="Shu R."/>
            <person name="Zhang J."/>
            <person name="Meng Q."/>
            <person name="Zhang H."/>
            <person name="Zhou G."/>
            <person name="Li M."/>
            <person name="Wu P."/>
            <person name="Zhao Y."/>
            <person name="Chen C."/>
            <person name="Qin Q."/>
        </authorList>
    </citation>
    <scope>NUCLEOTIDE SEQUENCE [LARGE SCALE GENOMIC DNA]</scope>
    <source>
        <strain evidence="1 2">IOZ07</strain>
    </source>
</reference>
<dbReference type="AlphaFoldDB" id="A0A8H4PIS4"/>
<comment type="caution">
    <text evidence="1">The sequence shown here is derived from an EMBL/GenBank/DDBJ whole genome shotgun (WGS) entry which is preliminary data.</text>
</comment>
<protein>
    <submittedName>
        <fullName evidence="1">Uncharacterized protein</fullName>
    </submittedName>
</protein>
<keyword evidence="2" id="KW-1185">Reference proteome</keyword>
<organism evidence="1 2">
    <name type="scientific">Ophiocordyceps sinensis</name>
    <dbReference type="NCBI Taxonomy" id="72228"/>
    <lineage>
        <taxon>Eukaryota</taxon>
        <taxon>Fungi</taxon>
        <taxon>Dikarya</taxon>
        <taxon>Ascomycota</taxon>
        <taxon>Pezizomycotina</taxon>
        <taxon>Sordariomycetes</taxon>
        <taxon>Hypocreomycetidae</taxon>
        <taxon>Hypocreales</taxon>
        <taxon>Ophiocordycipitaceae</taxon>
        <taxon>Ophiocordyceps</taxon>
    </lineage>
</organism>
<name>A0A8H4PIS4_9HYPO</name>